<keyword evidence="3 6" id="KW-0812">Transmembrane</keyword>
<proteinExistence type="inferred from homology"/>
<organism evidence="7 8">
    <name type="scientific">Xanthoceras sorbifolium</name>
    <dbReference type="NCBI Taxonomy" id="99658"/>
    <lineage>
        <taxon>Eukaryota</taxon>
        <taxon>Viridiplantae</taxon>
        <taxon>Streptophyta</taxon>
        <taxon>Embryophyta</taxon>
        <taxon>Tracheophyta</taxon>
        <taxon>Spermatophyta</taxon>
        <taxon>Magnoliopsida</taxon>
        <taxon>eudicotyledons</taxon>
        <taxon>Gunneridae</taxon>
        <taxon>Pentapetalae</taxon>
        <taxon>rosids</taxon>
        <taxon>malvids</taxon>
        <taxon>Sapindales</taxon>
        <taxon>Sapindaceae</taxon>
        <taxon>Xanthoceroideae</taxon>
        <taxon>Xanthoceras</taxon>
    </lineage>
</organism>
<evidence type="ECO:0000256" key="4">
    <source>
        <dbReference type="ARBA" id="ARBA00022989"/>
    </source>
</evidence>
<dbReference type="InterPro" id="IPR036259">
    <property type="entry name" value="MFS_trans_sf"/>
</dbReference>
<dbReference type="PANTHER" id="PTHR11654">
    <property type="entry name" value="OLIGOPEPTIDE TRANSPORTER-RELATED"/>
    <property type="match status" value="1"/>
</dbReference>
<reference evidence="7 8" key="1">
    <citation type="submission" date="2021-02" db="EMBL/GenBank/DDBJ databases">
        <title>Plant Genome Project.</title>
        <authorList>
            <person name="Zhang R.-G."/>
        </authorList>
    </citation>
    <scope>NUCLEOTIDE SEQUENCE [LARGE SCALE GENOMIC DNA]</scope>
    <source>
        <tissue evidence="7">Leaves</tissue>
    </source>
</reference>
<feature type="transmembrane region" description="Helical" evidence="6">
    <location>
        <begin position="100"/>
        <end position="116"/>
    </location>
</feature>
<gene>
    <name evidence="7" type="ORF">JRO89_XS10G0151800</name>
</gene>
<feature type="transmembrane region" description="Helical" evidence="6">
    <location>
        <begin position="392"/>
        <end position="412"/>
    </location>
</feature>
<feature type="transmembrane region" description="Helical" evidence="6">
    <location>
        <begin position="231"/>
        <end position="252"/>
    </location>
</feature>
<name>A0ABQ8HIR2_9ROSI</name>
<feature type="transmembrane region" description="Helical" evidence="6">
    <location>
        <begin position="206"/>
        <end position="225"/>
    </location>
</feature>
<dbReference type="Proteomes" id="UP000827721">
    <property type="component" value="Unassembled WGS sequence"/>
</dbReference>
<sequence length="597" mass="65284">MAATELQHLDVTRIDSISSDREAQTSNSGNKRGGWITFPFLAGTVTGLTLAGTGWSANLIVYLIEEFNIKSIDAAQIANVVNGCICLFPVIGAIIADSFFGSFSVISISSCISLLIKQSYTSYINGDLSVQGIIFLGLTASLDSLRPPGCQIGSSLCKSPSKLQFAVLYAGLAMGCVGLGGTRFTVATMGANQFDRPKDQGTFFNWYFFAFYISSVISSTVIVYIQDSISWRLGFGLCIAANLLGLVIFLLGNRYYLHDKPKGSPFVGLARVIVAALRKRKLVLSSRIEDYYQEHNGSMTNTGADQIKHNHNFRFLNRAALKTEGDIGPDGSIAKPWSLCTAQQVEDLKTLIRIFPLWSSSICLSITIGILMSLTILQALTMDRHLGPSFKIPAGSILVVALVSTSLFITLIDRLLHPTWQILTGQPLTPLQQIGVGHVLNLTSMVVSALVESKRLKVAHAHHLQDQPGSMVPMLVALLVLVGIGEAFHFPGQIGLYYQEFPVSLRSTSTAMIALLIGIGFYLSTAIIDLVRRVTDWLPDNINNGRLDNVYWTLVVIAVINFGYYVVCSRLYKYRNSEKGEDDSSVSHNKLETKQND</sequence>
<feature type="transmembrane region" description="Helical" evidence="6">
    <location>
        <begin position="550"/>
        <end position="567"/>
    </location>
</feature>
<comment type="subcellular location">
    <subcellularLocation>
        <location evidence="1">Membrane</location>
        <topology evidence="1">Multi-pass membrane protein</topology>
    </subcellularLocation>
</comment>
<evidence type="ECO:0000313" key="7">
    <source>
        <dbReference type="EMBL" id="KAH7560965.1"/>
    </source>
</evidence>
<dbReference type="Pfam" id="PF00854">
    <property type="entry name" value="PTR2"/>
    <property type="match status" value="1"/>
</dbReference>
<dbReference type="Gene3D" id="1.20.1250.20">
    <property type="entry name" value="MFS general substrate transporter like domains"/>
    <property type="match status" value="1"/>
</dbReference>
<evidence type="ECO:0000313" key="8">
    <source>
        <dbReference type="Proteomes" id="UP000827721"/>
    </source>
</evidence>
<keyword evidence="8" id="KW-1185">Reference proteome</keyword>
<dbReference type="CDD" id="cd17416">
    <property type="entry name" value="MFS_NPF1_2"/>
    <property type="match status" value="1"/>
</dbReference>
<evidence type="ECO:0000256" key="2">
    <source>
        <dbReference type="ARBA" id="ARBA00005982"/>
    </source>
</evidence>
<evidence type="ECO:0000256" key="6">
    <source>
        <dbReference type="SAM" id="Phobius"/>
    </source>
</evidence>
<accession>A0ABQ8HIR2</accession>
<feature type="transmembrane region" description="Helical" evidence="6">
    <location>
        <begin position="357"/>
        <end position="380"/>
    </location>
</feature>
<protein>
    <submittedName>
        <fullName evidence="7">Uncharacterized protein</fullName>
    </submittedName>
</protein>
<dbReference type="InterPro" id="IPR000109">
    <property type="entry name" value="POT_fam"/>
</dbReference>
<comment type="similarity">
    <text evidence="2">Belongs to the major facilitator superfamily. Proton-dependent oligopeptide transporter (POT/PTR) (TC 2.A.17) family.</text>
</comment>
<dbReference type="EMBL" id="JAFEMO010000010">
    <property type="protein sequence ID" value="KAH7560965.1"/>
    <property type="molecule type" value="Genomic_DNA"/>
</dbReference>
<feature type="transmembrane region" description="Helical" evidence="6">
    <location>
        <begin position="40"/>
        <end position="64"/>
    </location>
</feature>
<feature type="transmembrane region" description="Helical" evidence="6">
    <location>
        <begin position="511"/>
        <end position="530"/>
    </location>
</feature>
<feature type="transmembrane region" description="Helical" evidence="6">
    <location>
        <begin position="471"/>
        <end position="490"/>
    </location>
</feature>
<dbReference type="SUPFAM" id="SSF103473">
    <property type="entry name" value="MFS general substrate transporter"/>
    <property type="match status" value="1"/>
</dbReference>
<keyword evidence="4 6" id="KW-1133">Transmembrane helix</keyword>
<evidence type="ECO:0000256" key="1">
    <source>
        <dbReference type="ARBA" id="ARBA00004141"/>
    </source>
</evidence>
<feature type="transmembrane region" description="Helical" evidence="6">
    <location>
        <begin position="76"/>
        <end position="94"/>
    </location>
</feature>
<comment type="caution">
    <text evidence="7">The sequence shown here is derived from an EMBL/GenBank/DDBJ whole genome shotgun (WGS) entry which is preliminary data.</text>
</comment>
<keyword evidence="5 6" id="KW-0472">Membrane</keyword>
<evidence type="ECO:0000256" key="5">
    <source>
        <dbReference type="ARBA" id="ARBA00023136"/>
    </source>
</evidence>
<evidence type="ECO:0000256" key="3">
    <source>
        <dbReference type="ARBA" id="ARBA00022692"/>
    </source>
</evidence>
<feature type="transmembrane region" description="Helical" evidence="6">
    <location>
        <begin position="165"/>
        <end position="186"/>
    </location>
</feature>